<dbReference type="AlphaFoldDB" id="A0A8H3A6M8"/>
<protein>
    <submittedName>
        <fullName evidence="1">Uncharacterized protein</fullName>
    </submittedName>
</protein>
<evidence type="ECO:0000313" key="1">
    <source>
        <dbReference type="EMBL" id="CAE6401862.1"/>
    </source>
</evidence>
<dbReference type="Proteomes" id="UP000663846">
    <property type="component" value="Unassembled WGS sequence"/>
</dbReference>
<organism evidence="1 2">
    <name type="scientific">Rhizoctonia solani</name>
    <dbReference type="NCBI Taxonomy" id="456999"/>
    <lineage>
        <taxon>Eukaryota</taxon>
        <taxon>Fungi</taxon>
        <taxon>Dikarya</taxon>
        <taxon>Basidiomycota</taxon>
        <taxon>Agaricomycotina</taxon>
        <taxon>Agaricomycetes</taxon>
        <taxon>Cantharellales</taxon>
        <taxon>Ceratobasidiaceae</taxon>
        <taxon>Rhizoctonia</taxon>
    </lineage>
</organism>
<dbReference type="EMBL" id="CAJMWS010000303">
    <property type="protein sequence ID" value="CAE6401862.1"/>
    <property type="molecule type" value="Genomic_DNA"/>
</dbReference>
<comment type="caution">
    <text evidence="1">The sequence shown here is derived from an EMBL/GenBank/DDBJ whole genome shotgun (WGS) entry which is preliminary data.</text>
</comment>
<name>A0A8H3A6M8_9AGAM</name>
<dbReference type="InterPro" id="IPR032675">
    <property type="entry name" value="LRR_dom_sf"/>
</dbReference>
<dbReference type="Gene3D" id="3.80.10.10">
    <property type="entry name" value="Ribonuclease Inhibitor"/>
    <property type="match status" value="1"/>
</dbReference>
<sequence length="401" mass="44804">MRTPFIKPIHPFHEDEQTERALQTLDFVEKSGGKRDRWASLIVVSKMLDTIIHIYSLLSGSPTPILQFVSIRWKPHLNIADVQQELALGELRSVGTSLTRSSERLQLHHIKIHGLPKYFMFDGPSPLISNLTKLTFICTANISFPSHLELSAVLAASPRLEHLSLDMRAGNIAFSGFISEPTTIALLQVRLPLLRSFSLDTNDFYQWSLNLLQIVDAPGVEYLNINTDPAHGLSHSTPLELYRYLANGRVNEVLQCHVSLDGITPGSSSIFPLLKHLSTERMKQGPNTSAIFVAFPGVTHVTIGGAGASILCNFLGYLPNVSHITYIHGDVLSALEASECLRRRTIHKTISTLTWCINLPMHETSALLGFKDDRARHLGLEQYYHSPSEWGVDHLIIRQIE</sequence>
<reference evidence="1" key="1">
    <citation type="submission" date="2021-01" db="EMBL/GenBank/DDBJ databases">
        <authorList>
            <person name="Kaushik A."/>
        </authorList>
    </citation>
    <scope>NUCLEOTIDE SEQUENCE</scope>
    <source>
        <strain evidence="1">AG1-1C</strain>
    </source>
</reference>
<proteinExistence type="predicted"/>
<accession>A0A8H3A6M8</accession>
<gene>
    <name evidence="1" type="ORF">RDB_LOCUS55894</name>
</gene>
<evidence type="ECO:0000313" key="2">
    <source>
        <dbReference type="Proteomes" id="UP000663846"/>
    </source>
</evidence>